<keyword evidence="2" id="KW-0812">Transmembrane</keyword>
<evidence type="ECO:0000256" key="1">
    <source>
        <dbReference type="SAM" id="MobiDB-lite"/>
    </source>
</evidence>
<feature type="region of interest" description="Disordered" evidence="1">
    <location>
        <begin position="1"/>
        <end position="27"/>
    </location>
</feature>
<dbReference type="Proteomes" id="UP000002009">
    <property type="component" value="Chromosome 6"/>
</dbReference>
<dbReference type="EMBL" id="CP001327">
    <property type="protein sequence ID" value="ACO64063.1"/>
    <property type="molecule type" value="Genomic_DNA"/>
</dbReference>
<evidence type="ECO:0000313" key="4">
    <source>
        <dbReference type="Proteomes" id="UP000002009"/>
    </source>
</evidence>
<name>C1E7Z1_MICCC</name>
<feature type="transmembrane region" description="Helical" evidence="2">
    <location>
        <begin position="72"/>
        <end position="95"/>
    </location>
</feature>
<dbReference type="GeneID" id="8244449"/>
<dbReference type="OMA" id="CGMPANE"/>
<accession>C1E7Z1</accession>
<sequence>MATSTEGVMPSLIASGDSSPRPRERFGTGVDDMWRKESALHAEARKTSRSPLDPFVDACLQLTASFRVYFKFLVTMESLFLSIISVASVLLFSLYEVKGQRLAVNVSWAFISFAIVMPLTNSLNEAFRRREEALSLISDVKAYLLSYYQGHRDWDWGENGRKRLPANHVSHVRFIIASLVTDMRDLLTSPPTARQIHFHTAKGRTQRRKMRAIQHEISARCCEHFDRVSLAVEELKYGGMPGNESARLRQYVTFTMRAWEKLKMIKRYRTPIATRAFARVYIFLHPIFWGPYYAYLVEQMLNEDAALGDAMISGSTAHKAMANVYACVLSVLTSLAMQGLFNVRYRMEDPFLCEVGAGEKYAGLDQIDVGREFAELMRCLCSEFKDADQNEAGGGPSRRVWPVPSECAIAHLEVGSALDVQTIIHHTREERV</sequence>
<dbReference type="PANTHER" id="PTHR36970">
    <property type="entry name" value="UNNAMED PRODUCT"/>
    <property type="match status" value="1"/>
</dbReference>
<feature type="transmembrane region" description="Helical" evidence="2">
    <location>
        <begin position="276"/>
        <end position="295"/>
    </location>
</feature>
<feature type="transmembrane region" description="Helical" evidence="2">
    <location>
        <begin position="320"/>
        <end position="341"/>
    </location>
</feature>
<dbReference type="STRING" id="296587.C1E7Z1"/>
<gene>
    <name evidence="3" type="ORF">MICPUN_59188</name>
</gene>
<keyword evidence="2" id="KW-0472">Membrane</keyword>
<dbReference type="OrthoDB" id="536576at2759"/>
<evidence type="ECO:0000256" key="2">
    <source>
        <dbReference type="SAM" id="Phobius"/>
    </source>
</evidence>
<evidence type="ECO:0000313" key="3">
    <source>
        <dbReference type="EMBL" id="ACO64063.1"/>
    </source>
</evidence>
<reference evidence="3 4" key="1">
    <citation type="journal article" date="2009" name="Science">
        <title>Green evolution and dynamic adaptations revealed by genomes of the marine picoeukaryotes Micromonas.</title>
        <authorList>
            <person name="Worden A.Z."/>
            <person name="Lee J.H."/>
            <person name="Mock T."/>
            <person name="Rouze P."/>
            <person name="Simmons M.P."/>
            <person name="Aerts A.L."/>
            <person name="Allen A.E."/>
            <person name="Cuvelier M.L."/>
            <person name="Derelle E."/>
            <person name="Everett M.V."/>
            <person name="Foulon E."/>
            <person name="Grimwood J."/>
            <person name="Gundlach H."/>
            <person name="Henrissat B."/>
            <person name="Napoli C."/>
            <person name="McDonald S.M."/>
            <person name="Parker M.S."/>
            <person name="Rombauts S."/>
            <person name="Salamov A."/>
            <person name="Von Dassow P."/>
            <person name="Badger J.H."/>
            <person name="Coutinho P.M."/>
            <person name="Demir E."/>
            <person name="Dubchak I."/>
            <person name="Gentemann C."/>
            <person name="Eikrem W."/>
            <person name="Gready J.E."/>
            <person name="John U."/>
            <person name="Lanier W."/>
            <person name="Lindquist E.A."/>
            <person name="Lucas S."/>
            <person name="Mayer K.F."/>
            <person name="Moreau H."/>
            <person name="Not F."/>
            <person name="Otillar R."/>
            <person name="Panaud O."/>
            <person name="Pangilinan J."/>
            <person name="Paulsen I."/>
            <person name="Piegu B."/>
            <person name="Poliakov A."/>
            <person name="Robbens S."/>
            <person name="Schmutz J."/>
            <person name="Toulza E."/>
            <person name="Wyss T."/>
            <person name="Zelensky A."/>
            <person name="Zhou K."/>
            <person name="Armbrust E.V."/>
            <person name="Bhattacharya D."/>
            <person name="Goodenough U.W."/>
            <person name="Van de Peer Y."/>
            <person name="Grigoriev I.V."/>
        </authorList>
    </citation>
    <scope>NUCLEOTIDE SEQUENCE [LARGE SCALE GENOMIC DNA]</scope>
    <source>
        <strain evidence="4">RCC299 / NOUM17</strain>
    </source>
</reference>
<keyword evidence="4" id="KW-1185">Reference proteome</keyword>
<dbReference type="AlphaFoldDB" id="C1E7Z1"/>
<dbReference type="PANTHER" id="PTHR36970:SF1">
    <property type="entry name" value="BESTROPHIN HOMOLOG"/>
    <property type="match status" value="1"/>
</dbReference>
<protein>
    <submittedName>
        <fullName evidence="3">Uncharacterized protein</fullName>
    </submittedName>
</protein>
<dbReference type="KEGG" id="mis:MICPUN_59188"/>
<dbReference type="RefSeq" id="XP_002502805.1">
    <property type="nucleotide sequence ID" value="XM_002502759.1"/>
</dbReference>
<dbReference type="eggNOG" id="ENOG502S25I">
    <property type="taxonomic scope" value="Eukaryota"/>
</dbReference>
<proteinExistence type="predicted"/>
<organism evidence="3 4">
    <name type="scientific">Micromonas commoda (strain RCC299 / NOUM17 / CCMP2709)</name>
    <name type="common">Picoplanktonic green alga</name>
    <dbReference type="NCBI Taxonomy" id="296587"/>
    <lineage>
        <taxon>Eukaryota</taxon>
        <taxon>Viridiplantae</taxon>
        <taxon>Chlorophyta</taxon>
        <taxon>Mamiellophyceae</taxon>
        <taxon>Mamiellales</taxon>
        <taxon>Mamiellaceae</taxon>
        <taxon>Micromonas</taxon>
    </lineage>
</organism>
<feature type="transmembrane region" description="Helical" evidence="2">
    <location>
        <begin position="101"/>
        <end position="120"/>
    </location>
</feature>
<keyword evidence="2" id="KW-1133">Transmembrane helix</keyword>
<dbReference type="InParanoid" id="C1E7Z1"/>